<dbReference type="EMBL" id="CP058909">
    <property type="protein sequence ID" value="QLH81784.1"/>
    <property type="molecule type" value="Genomic_DNA"/>
</dbReference>
<dbReference type="KEGG" id="hpel:HZS54_09165"/>
<reference evidence="2 3" key="1">
    <citation type="submission" date="2020-07" db="EMBL/GenBank/DDBJ databases">
        <title>Halosimplex litoreum sp. nov. and Halosimplex rubrum sp. nov., isolated from different salt environments.</title>
        <authorList>
            <person name="Cui H."/>
        </authorList>
    </citation>
    <scope>NUCLEOTIDE SEQUENCE [LARGE SCALE GENOMIC DNA]</scope>
    <source>
        <strain evidence="2 3">R2</strain>
    </source>
</reference>
<evidence type="ECO:0000256" key="1">
    <source>
        <dbReference type="SAM" id="MobiDB-lite"/>
    </source>
</evidence>
<dbReference type="OrthoDB" id="241460at2157"/>
<name>A0A7D5P914_9EURY</name>
<evidence type="ECO:0000313" key="2">
    <source>
        <dbReference type="EMBL" id="QLH81784.1"/>
    </source>
</evidence>
<dbReference type="PROSITE" id="PS51257">
    <property type="entry name" value="PROKAR_LIPOPROTEIN"/>
    <property type="match status" value="1"/>
</dbReference>
<dbReference type="GeneID" id="56082756"/>
<keyword evidence="3" id="KW-1185">Reference proteome</keyword>
<feature type="region of interest" description="Disordered" evidence="1">
    <location>
        <begin position="23"/>
        <end position="72"/>
    </location>
</feature>
<sequence>MTARTAALGIALLVVLGGCAGAPGTGSETPGPTDTLTPERTTTAPTAPETPDGTPTPTAEEGTPTPAASGENTTVEYVVRAGDLPAEVAAANVTLGVAFADTSIYNCDGVSPSDASGSFSTPTQTPDLDRDLDCLRYGGLSLDLADLNGSRSLGSYAVPASAVAEYSLVVRDVTVTLENGTVVDDVYAEAFRAHTARDARSRAVGVEIDIDRRAADATPRPNSRAHPDSSYETGSSEFDPAAGEAPVRYRLSTGGSVADGELAVRVTRDAAPANVTLTTVGAAEPRYRTGPDGLVTLDIVDPEIVEIEATVAGRTA</sequence>
<protein>
    <recommendedName>
        <fullName evidence="4">DUF4382 domain-containing protein</fullName>
    </recommendedName>
</protein>
<dbReference type="Proteomes" id="UP000509346">
    <property type="component" value="Chromosome"/>
</dbReference>
<organism evidence="2 3">
    <name type="scientific">Halosimplex pelagicum</name>
    <dbReference type="NCBI Taxonomy" id="869886"/>
    <lineage>
        <taxon>Archaea</taxon>
        <taxon>Methanobacteriati</taxon>
        <taxon>Methanobacteriota</taxon>
        <taxon>Stenosarchaea group</taxon>
        <taxon>Halobacteria</taxon>
        <taxon>Halobacteriales</taxon>
        <taxon>Haloarculaceae</taxon>
        <taxon>Halosimplex</taxon>
    </lineage>
</organism>
<dbReference type="RefSeq" id="WP_179922127.1">
    <property type="nucleotide sequence ID" value="NZ_CP058909.1"/>
</dbReference>
<accession>A0A7D5P914</accession>
<gene>
    <name evidence="2" type="ORF">HZS54_09165</name>
</gene>
<dbReference type="AlphaFoldDB" id="A0A7D5P914"/>
<feature type="region of interest" description="Disordered" evidence="1">
    <location>
        <begin position="212"/>
        <end position="242"/>
    </location>
</feature>
<feature type="compositionally biased region" description="Low complexity" evidence="1">
    <location>
        <begin position="32"/>
        <end position="68"/>
    </location>
</feature>
<evidence type="ECO:0000313" key="3">
    <source>
        <dbReference type="Proteomes" id="UP000509346"/>
    </source>
</evidence>
<evidence type="ECO:0008006" key="4">
    <source>
        <dbReference type="Google" id="ProtNLM"/>
    </source>
</evidence>
<proteinExistence type="predicted"/>